<dbReference type="InterPro" id="IPR051795">
    <property type="entry name" value="Glycosyl_Hydrlase_43"/>
</dbReference>
<dbReference type="CDD" id="cd09000">
    <property type="entry name" value="GH43_SXA-like"/>
    <property type="match status" value="1"/>
</dbReference>
<evidence type="ECO:0000256" key="5">
    <source>
        <dbReference type="PIRSR" id="PIRSR606710-2"/>
    </source>
</evidence>
<dbReference type="SUPFAM" id="SSF75005">
    <property type="entry name" value="Arabinanase/levansucrase/invertase"/>
    <property type="match status" value="1"/>
</dbReference>
<dbReference type="SUPFAM" id="SSF49899">
    <property type="entry name" value="Concanavalin A-like lectins/glucanases"/>
    <property type="match status" value="1"/>
</dbReference>
<feature type="active site" description="Proton acceptor" evidence="4">
    <location>
        <position position="17"/>
    </location>
</feature>
<dbReference type="GO" id="GO:0004553">
    <property type="term" value="F:hydrolase activity, hydrolyzing O-glycosyl compounds"/>
    <property type="evidence" value="ECO:0007669"/>
    <property type="project" value="InterPro"/>
</dbReference>
<name>A0A5N0TCE9_9GAMM</name>
<evidence type="ECO:0000256" key="3">
    <source>
        <dbReference type="ARBA" id="ARBA00023295"/>
    </source>
</evidence>
<keyword evidence="2 6" id="KW-0378">Hydrolase</keyword>
<feature type="site" description="Important for catalytic activity, responsible for pKa modulation of the active site Glu and correct orientation of both the proton donor and substrate" evidence="5">
    <location>
        <position position="130"/>
    </location>
</feature>
<dbReference type="InterPro" id="IPR013320">
    <property type="entry name" value="ConA-like_dom_sf"/>
</dbReference>
<feature type="domain" description="Beta-xylosidase C-terminal Concanavalin A-like" evidence="7">
    <location>
        <begin position="328"/>
        <end position="543"/>
    </location>
</feature>
<evidence type="ECO:0000313" key="8">
    <source>
        <dbReference type="EMBL" id="KAA9132640.1"/>
    </source>
</evidence>
<dbReference type="PANTHER" id="PTHR42812:SF12">
    <property type="entry name" value="BETA-XYLOSIDASE-RELATED"/>
    <property type="match status" value="1"/>
</dbReference>
<reference evidence="8 9" key="1">
    <citation type="submission" date="2019-09" db="EMBL/GenBank/DDBJ databases">
        <title>Wenzhouxiangella sp. Genome sequencing and assembly.</title>
        <authorList>
            <person name="Zhang R."/>
        </authorList>
    </citation>
    <scope>NUCLEOTIDE SEQUENCE [LARGE SCALE GENOMIC DNA]</scope>
    <source>
        <strain evidence="8 9">W260</strain>
    </source>
</reference>
<comment type="caution">
    <text evidence="8">The sequence shown here is derived from an EMBL/GenBank/DDBJ whole genome shotgun (WGS) entry which is preliminary data.</text>
</comment>
<dbReference type="Gene3D" id="2.60.120.200">
    <property type="match status" value="1"/>
</dbReference>
<feature type="active site" description="Proton donor" evidence="4">
    <location>
        <position position="189"/>
    </location>
</feature>
<dbReference type="Proteomes" id="UP000325372">
    <property type="component" value="Unassembled WGS sequence"/>
</dbReference>
<dbReference type="PANTHER" id="PTHR42812">
    <property type="entry name" value="BETA-XYLOSIDASE"/>
    <property type="match status" value="1"/>
</dbReference>
<evidence type="ECO:0000313" key="9">
    <source>
        <dbReference type="Proteomes" id="UP000325372"/>
    </source>
</evidence>
<dbReference type="Pfam" id="PF04616">
    <property type="entry name" value="Glyco_hydro_43"/>
    <property type="match status" value="1"/>
</dbReference>
<dbReference type="Pfam" id="PF17851">
    <property type="entry name" value="GH43_C2"/>
    <property type="match status" value="1"/>
</dbReference>
<dbReference type="InterPro" id="IPR006710">
    <property type="entry name" value="Glyco_hydro_43"/>
</dbReference>
<dbReference type="GO" id="GO:0005975">
    <property type="term" value="P:carbohydrate metabolic process"/>
    <property type="evidence" value="ECO:0007669"/>
    <property type="project" value="InterPro"/>
</dbReference>
<evidence type="ECO:0000259" key="7">
    <source>
        <dbReference type="Pfam" id="PF17851"/>
    </source>
</evidence>
<dbReference type="AlphaFoldDB" id="A0A5N0TCE9"/>
<accession>A0A5N0TCE9</accession>
<dbReference type="RefSeq" id="WP_150863349.1">
    <property type="nucleotide sequence ID" value="NZ_VYXP01000003.1"/>
</dbReference>
<dbReference type="InterPro" id="IPR041542">
    <property type="entry name" value="GH43_C2"/>
</dbReference>
<sequence>MSEPKIRNPILPGFNPDPSIARVGDDFYIATSTFEWYPGVQIHHSRDLRNWRLAARPLNRTALLDMRGSPDSCGVWAPCLSHADGLFWLIYTDVKRHRGQNKDTPNYLTTCATIDGEWSDPVYMNSSGFDPSLFHDDNGRKWFVNMVWDHRPGHNPFGGVYLQEYDHDQRRLVGEITNIFRGTALGLTEAPHLYRRDDWYYLVTAEGGTGYNHAMTVARSRDIHGPYEVDPNGYLLTSKDDPDLPLQRSGHGDLFDTPSGETYLVHLCGRPLDGLRRCPLGRETALQKTVWSEDGWPRLEGAVGDGQPALEVPAPDLPQHPWPATPVRRDFDEPVLPMEFQWLRSPEPERFMSLDARPGHLRLTGKASPGSWFEQALVARRQDAFVYRAETRMDFAPENIHQLAGLVCYYNAGKFHYLYVSVDDQGRRYIDIWSVEGDRDGFAVFPLSDSEPDNPGNPEPRYRLPDKGPVWLRAMADHQVLRFSWSTDGEDWTEAPVKLNYSLISDEAGIGEGSSFTGAFVGMCCHDTSGQDCAADFDWFDYEALN</sequence>
<comment type="similarity">
    <text evidence="1 6">Belongs to the glycosyl hydrolase 43 family.</text>
</comment>
<proteinExistence type="inferred from homology"/>
<dbReference type="EMBL" id="VYXP01000003">
    <property type="protein sequence ID" value="KAA9132640.1"/>
    <property type="molecule type" value="Genomic_DNA"/>
</dbReference>
<keyword evidence="3 6" id="KW-0326">Glycosidase</keyword>
<organism evidence="8 9">
    <name type="scientific">Marinihelvus fidelis</name>
    <dbReference type="NCBI Taxonomy" id="2613842"/>
    <lineage>
        <taxon>Bacteria</taxon>
        <taxon>Pseudomonadati</taxon>
        <taxon>Pseudomonadota</taxon>
        <taxon>Gammaproteobacteria</taxon>
        <taxon>Chromatiales</taxon>
        <taxon>Wenzhouxiangellaceae</taxon>
        <taxon>Marinihelvus</taxon>
    </lineage>
</organism>
<evidence type="ECO:0000256" key="1">
    <source>
        <dbReference type="ARBA" id="ARBA00009865"/>
    </source>
</evidence>
<evidence type="ECO:0000256" key="4">
    <source>
        <dbReference type="PIRSR" id="PIRSR606710-1"/>
    </source>
</evidence>
<evidence type="ECO:0000256" key="2">
    <source>
        <dbReference type="ARBA" id="ARBA00022801"/>
    </source>
</evidence>
<protein>
    <submittedName>
        <fullName evidence="8">Glycoside hydrolase family 43 protein</fullName>
    </submittedName>
</protein>
<dbReference type="InterPro" id="IPR023296">
    <property type="entry name" value="Glyco_hydro_beta-prop_sf"/>
</dbReference>
<dbReference type="Gene3D" id="2.115.10.20">
    <property type="entry name" value="Glycosyl hydrolase domain, family 43"/>
    <property type="match status" value="1"/>
</dbReference>
<evidence type="ECO:0000256" key="6">
    <source>
        <dbReference type="RuleBase" id="RU361187"/>
    </source>
</evidence>
<gene>
    <name evidence="8" type="ORF">F3N42_05325</name>
</gene>
<keyword evidence="9" id="KW-1185">Reference proteome</keyword>